<name>A0A650CG36_SULOH</name>
<evidence type="ECO:0000313" key="2">
    <source>
        <dbReference type="EMBL" id="QGR16497.1"/>
    </source>
</evidence>
<proteinExistence type="predicted"/>
<dbReference type="GeneID" id="42800427"/>
<dbReference type="EMBL" id="JACHFY010000063">
    <property type="protein sequence ID" value="MBB5255281.1"/>
    <property type="molecule type" value="Genomic_DNA"/>
</dbReference>
<dbReference type="Proteomes" id="UP000582213">
    <property type="component" value="Unassembled WGS sequence"/>
</dbReference>
<reference evidence="1 4" key="2">
    <citation type="submission" date="2020-08" db="EMBL/GenBank/DDBJ databases">
        <title>Genomic Encyclopedia of Type Strains, Phase IV (KMG-IV): sequencing the most valuable type-strain genomes for metagenomic binning, comparative biology and taxonomic classification.</title>
        <authorList>
            <person name="Goeker M."/>
        </authorList>
    </citation>
    <scope>NUCLEOTIDE SEQUENCE [LARGE SCALE GENOMIC DNA]</scope>
    <source>
        <strain evidence="1 4">DSM 12421</strain>
    </source>
</reference>
<sequence length="88" mass="10668">MIEINSDEFYYLLEVHRERFAKEILRMKDLNLERSEDKVIINNEEYKGLNEEYSVLNLVNAAGLSRDKVMVGYYDYYFILKCKIYRIL</sequence>
<evidence type="ECO:0000313" key="1">
    <source>
        <dbReference type="EMBL" id="MBB5255281.1"/>
    </source>
</evidence>
<organism evidence="2 3">
    <name type="scientific">Sulfurisphaera ohwakuensis</name>
    <dbReference type="NCBI Taxonomy" id="69656"/>
    <lineage>
        <taxon>Archaea</taxon>
        <taxon>Thermoproteota</taxon>
        <taxon>Thermoprotei</taxon>
        <taxon>Sulfolobales</taxon>
        <taxon>Sulfolobaceae</taxon>
        <taxon>Sulfurisphaera</taxon>
    </lineage>
</organism>
<dbReference type="AlphaFoldDB" id="A0A650CG36"/>
<dbReference type="EMBL" id="CP045484">
    <property type="protein sequence ID" value="QGR16497.1"/>
    <property type="molecule type" value="Genomic_DNA"/>
</dbReference>
<keyword evidence="3" id="KW-1185">Reference proteome</keyword>
<dbReference type="RefSeq" id="WP_156014052.1">
    <property type="nucleotide sequence ID" value="NZ_CP045484.1"/>
</dbReference>
<reference evidence="2 3" key="1">
    <citation type="submission" date="2019-10" db="EMBL/GenBank/DDBJ databases">
        <title>Genome Sequences from Six Type Strain Members of the Archaeal Family Sulfolobaceae: Acidianus ambivalens, Acidianus infernus, Metallosphaera prunae, Stygiolobus azoricus, Sulfolobus metallicus, and Sulfurisphaera ohwakuensis.</title>
        <authorList>
            <person name="Counts J.A."/>
            <person name="Kelly R.M."/>
        </authorList>
    </citation>
    <scope>NUCLEOTIDE SEQUENCE [LARGE SCALE GENOMIC DNA]</scope>
    <source>
        <strain evidence="2 3">TA-1</strain>
    </source>
</reference>
<dbReference type="KEGG" id="soh:D1869_04240"/>
<protein>
    <submittedName>
        <fullName evidence="2">Uncharacterized protein</fullName>
    </submittedName>
</protein>
<gene>
    <name evidence="2" type="ORF">D1869_04240</name>
    <name evidence="1" type="ORF">HNQ62_003056</name>
</gene>
<evidence type="ECO:0000313" key="3">
    <source>
        <dbReference type="Proteomes" id="UP000427373"/>
    </source>
</evidence>
<evidence type="ECO:0000313" key="4">
    <source>
        <dbReference type="Proteomes" id="UP000582213"/>
    </source>
</evidence>
<dbReference type="Proteomes" id="UP000427373">
    <property type="component" value="Chromosome"/>
</dbReference>
<dbReference type="OrthoDB" id="25344at2157"/>
<accession>A0A650CG36</accession>